<name>A0A1L9R3N0_ASPWE</name>
<protein>
    <submittedName>
        <fullName evidence="1">Uncharacterized protein</fullName>
    </submittedName>
</protein>
<dbReference type="AlphaFoldDB" id="A0A1L9R3N0"/>
<dbReference type="EMBL" id="KV878229">
    <property type="protein sequence ID" value="OJJ29531.1"/>
    <property type="molecule type" value="Genomic_DNA"/>
</dbReference>
<reference evidence="2" key="1">
    <citation type="journal article" date="2017" name="Genome Biol.">
        <title>Comparative genomics reveals high biological diversity and specific adaptations in the industrially and medically important fungal genus Aspergillus.</title>
        <authorList>
            <person name="de Vries R.P."/>
            <person name="Riley R."/>
            <person name="Wiebenga A."/>
            <person name="Aguilar-Osorio G."/>
            <person name="Amillis S."/>
            <person name="Uchima C.A."/>
            <person name="Anderluh G."/>
            <person name="Asadollahi M."/>
            <person name="Askin M."/>
            <person name="Barry K."/>
            <person name="Battaglia E."/>
            <person name="Bayram O."/>
            <person name="Benocci T."/>
            <person name="Braus-Stromeyer S.A."/>
            <person name="Caldana C."/>
            <person name="Canovas D."/>
            <person name="Cerqueira G.C."/>
            <person name="Chen F."/>
            <person name="Chen W."/>
            <person name="Choi C."/>
            <person name="Clum A."/>
            <person name="Dos Santos R.A."/>
            <person name="Damasio A.R."/>
            <person name="Diallinas G."/>
            <person name="Emri T."/>
            <person name="Fekete E."/>
            <person name="Flipphi M."/>
            <person name="Freyberg S."/>
            <person name="Gallo A."/>
            <person name="Gournas C."/>
            <person name="Habgood R."/>
            <person name="Hainaut M."/>
            <person name="Harispe M.L."/>
            <person name="Henrissat B."/>
            <person name="Hilden K.S."/>
            <person name="Hope R."/>
            <person name="Hossain A."/>
            <person name="Karabika E."/>
            <person name="Karaffa L."/>
            <person name="Karanyi Z."/>
            <person name="Krasevec N."/>
            <person name="Kuo A."/>
            <person name="Kusch H."/>
            <person name="LaButti K."/>
            <person name="Lagendijk E.L."/>
            <person name="Lapidus A."/>
            <person name="Levasseur A."/>
            <person name="Lindquist E."/>
            <person name="Lipzen A."/>
            <person name="Logrieco A.F."/>
            <person name="MacCabe A."/>
            <person name="Maekelae M.R."/>
            <person name="Malavazi I."/>
            <person name="Melin P."/>
            <person name="Meyer V."/>
            <person name="Mielnichuk N."/>
            <person name="Miskei M."/>
            <person name="Molnar A.P."/>
            <person name="Mule G."/>
            <person name="Ngan C.Y."/>
            <person name="Orejas M."/>
            <person name="Orosz E."/>
            <person name="Ouedraogo J.P."/>
            <person name="Overkamp K.M."/>
            <person name="Park H.-S."/>
            <person name="Perrone G."/>
            <person name="Piumi F."/>
            <person name="Punt P.J."/>
            <person name="Ram A.F."/>
            <person name="Ramon A."/>
            <person name="Rauscher S."/>
            <person name="Record E."/>
            <person name="Riano-Pachon D.M."/>
            <person name="Robert V."/>
            <person name="Roehrig J."/>
            <person name="Ruller R."/>
            <person name="Salamov A."/>
            <person name="Salih N.S."/>
            <person name="Samson R.A."/>
            <person name="Sandor E."/>
            <person name="Sanguinetti M."/>
            <person name="Schuetze T."/>
            <person name="Sepcic K."/>
            <person name="Shelest E."/>
            <person name="Sherlock G."/>
            <person name="Sophianopoulou V."/>
            <person name="Squina F.M."/>
            <person name="Sun H."/>
            <person name="Susca A."/>
            <person name="Todd R.B."/>
            <person name="Tsang A."/>
            <person name="Unkles S.E."/>
            <person name="van de Wiele N."/>
            <person name="van Rossen-Uffink D."/>
            <person name="Oliveira J.V."/>
            <person name="Vesth T.C."/>
            <person name="Visser J."/>
            <person name="Yu J.-H."/>
            <person name="Zhou M."/>
            <person name="Andersen M.R."/>
            <person name="Archer D.B."/>
            <person name="Baker S.E."/>
            <person name="Benoit I."/>
            <person name="Brakhage A.A."/>
            <person name="Braus G.H."/>
            <person name="Fischer R."/>
            <person name="Frisvad J.C."/>
            <person name="Goldman G.H."/>
            <person name="Houbraken J."/>
            <person name="Oakley B."/>
            <person name="Pocsi I."/>
            <person name="Scazzocchio C."/>
            <person name="Seiboth B."/>
            <person name="vanKuyk P.A."/>
            <person name="Wortman J."/>
            <person name="Dyer P.S."/>
            <person name="Grigoriev I.V."/>
        </authorList>
    </citation>
    <scope>NUCLEOTIDE SEQUENCE [LARGE SCALE GENOMIC DNA]</scope>
    <source>
        <strain evidence="2">DTO 134E9</strain>
    </source>
</reference>
<evidence type="ECO:0000313" key="1">
    <source>
        <dbReference type="EMBL" id="OJJ29531.1"/>
    </source>
</evidence>
<evidence type="ECO:0000313" key="2">
    <source>
        <dbReference type="Proteomes" id="UP000184383"/>
    </source>
</evidence>
<dbReference type="STRING" id="1073089.A0A1L9R3N0"/>
<gene>
    <name evidence="1" type="ORF">ASPWEDRAFT_177895</name>
</gene>
<proteinExistence type="predicted"/>
<dbReference type="GeneID" id="63747592"/>
<dbReference type="RefSeq" id="XP_040683208.1">
    <property type="nucleotide sequence ID" value="XM_040831744.1"/>
</dbReference>
<dbReference type="VEuPathDB" id="FungiDB:ASPWEDRAFT_177895"/>
<accession>A0A1L9R3N0</accession>
<dbReference type="Proteomes" id="UP000184383">
    <property type="component" value="Unassembled WGS sequence"/>
</dbReference>
<keyword evidence="2" id="KW-1185">Reference proteome</keyword>
<organism evidence="1 2">
    <name type="scientific">Aspergillus wentii DTO 134E9</name>
    <dbReference type="NCBI Taxonomy" id="1073089"/>
    <lineage>
        <taxon>Eukaryota</taxon>
        <taxon>Fungi</taxon>
        <taxon>Dikarya</taxon>
        <taxon>Ascomycota</taxon>
        <taxon>Pezizomycotina</taxon>
        <taxon>Eurotiomycetes</taxon>
        <taxon>Eurotiomycetidae</taxon>
        <taxon>Eurotiales</taxon>
        <taxon>Aspergillaceae</taxon>
        <taxon>Aspergillus</taxon>
        <taxon>Aspergillus subgen. Cremei</taxon>
    </lineage>
</organism>
<sequence length="82" mass="8815">MRDAKVSDTFSSDYLLHLPAGTDLYDEARHQHLQEAVLKGLDLSRRERALCDAVLPRSNGGGSVFSLLAVYSIDAAPGANNG</sequence>